<proteinExistence type="predicted"/>
<dbReference type="PANTHER" id="PTHR21398">
    <property type="entry name" value="AGAP007094-PA"/>
    <property type="match status" value="1"/>
</dbReference>
<organism evidence="1 2">
    <name type="scientific">Tenebrio molitor</name>
    <name type="common">Yellow mealworm beetle</name>
    <dbReference type="NCBI Taxonomy" id="7067"/>
    <lineage>
        <taxon>Eukaryota</taxon>
        <taxon>Metazoa</taxon>
        <taxon>Ecdysozoa</taxon>
        <taxon>Arthropoda</taxon>
        <taxon>Hexapoda</taxon>
        <taxon>Insecta</taxon>
        <taxon>Pterygota</taxon>
        <taxon>Neoptera</taxon>
        <taxon>Endopterygota</taxon>
        <taxon>Coleoptera</taxon>
        <taxon>Polyphaga</taxon>
        <taxon>Cucujiformia</taxon>
        <taxon>Tenebrionidae</taxon>
        <taxon>Tenebrio</taxon>
    </lineage>
</organism>
<dbReference type="PANTHER" id="PTHR21398:SF11">
    <property type="entry name" value="HDC15381-RELATED"/>
    <property type="match status" value="1"/>
</dbReference>
<keyword evidence="2" id="KW-1185">Reference proteome</keyword>
<gene>
    <name evidence="1" type="ORF">GEV33_005276</name>
</gene>
<reference evidence="1" key="1">
    <citation type="journal article" date="2020" name="J Insects Food Feed">
        <title>The yellow mealworm (Tenebrio molitor) genome: a resource for the emerging insects as food and feed industry.</title>
        <authorList>
            <person name="Eriksson T."/>
            <person name="Andere A."/>
            <person name="Kelstrup H."/>
            <person name="Emery V."/>
            <person name="Picard C."/>
        </authorList>
    </citation>
    <scope>NUCLEOTIDE SEQUENCE</scope>
    <source>
        <strain evidence="1">Stoneville</strain>
        <tissue evidence="1">Whole head</tissue>
    </source>
</reference>
<protein>
    <submittedName>
        <fullName evidence="1">Uncharacterized protein</fullName>
    </submittedName>
</protein>
<evidence type="ECO:0000313" key="1">
    <source>
        <dbReference type="EMBL" id="KAH0817515.1"/>
    </source>
</evidence>
<dbReference type="SMART" id="SM00718">
    <property type="entry name" value="DM4_12"/>
    <property type="match status" value="1"/>
</dbReference>
<reference evidence="1" key="2">
    <citation type="submission" date="2021-08" db="EMBL/GenBank/DDBJ databases">
        <authorList>
            <person name="Eriksson T."/>
        </authorList>
    </citation>
    <scope>NUCLEOTIDE SEQUENCE</scope>
    <source>
        <strain evidence="1">Stoneville</strain>
        <tissue evidence="1">Whole head</tissue>
    </source>
</reference>
<sequence length="142" mass="15727">MACGWNIQFQYPEPKTTNDTRIYPPIVGASRKKRDSFPNDRSLAYAGFEAILDRNGLNGRACLLRSICENAMENLHHEANGLYGHLLHIALTPDYGDGKPDPELDPVYLEAKEAGEFGVDCASLYPDCHGDGLLDMISLLDE</sequence>
<comment type="caution">
    <text evidence="1">The sequence shown here is derived from an EMBL/GenBank/DDBJ whole genome shotgun (WGS) entry which is preliminary data.</text>
</comment>
<dbReference type="Proteomes" id="UP000719412">
    <property type="component" value="Unassembled WGS sequence"/>
</dbReference>
<dbReference type="InterPro" id="IPR006631">
    <property type="entry name" value="DM4_12"/>
</dbReference>
<accession>A0A8J6HMV0</accession>
<evidence type="ECO:0000313" key="2">
    <source>
        <dbReference type="Proteomes" id="UP000719412"/>
    </source>
</evidence>
<dbReference type="EMBL" id="JABDTM020019338">
    <property type="protein sequence ID" value="KAH0817515.1"/>
    <property type="molecule type" value="Genomic_DNA"/>
</dbReference>
<dbReference type="Pfam" id="PF07841">
    <property type="entry name" value="DM4_12"/>
    <property type="match status" value="1"/>
</dbReference>
<dbReference type="AlphaFoldDB" id="A0A8J6HMV0"/>
<name>A0A8J6HMV0_TENMO</name>